<reference evidence="2" key="1">
    <citation type="journal article" date="2014" name="Int. J. Syst. Evol. Microbiol.">
        <title>Complete genome sequence of Corynebacterium casei LMG S-19264T (=DSM 44701T), isolated from a smear-ripened cheese.</title>
        <authorList>
            <consortium name="US DOE Joint Genome Institute (JGI-PGF)"/>
            <person name="Walter F."/>
            <person name="Albersmeier A."/>
            <person name="Kalinowski J."/>
            <person name="Ruckert C."/>
        </authorList>
    </citation>
    <scope>NUCLEOTIDE SEQUENCE</scope>
    <source>
        <strain evidence="2">CGMCC 4.3508</strain>
    </source>
</reference>
<dbReference type="Proteomes" id="UP000638263">
    <property type="component" value="Unassembled WGS sequence"/>
</dbReference>
<organism evidence="2 3">
    <name type="scientific">Nocardia jinanensis</name>
    <dbReference type="NCBI Taxonomy" id="382504"/>
    <lineage>
        <taxon>Bacteria</taxon>
        <taxon>Bacillati</taxon>
        <taxon>Actinomycetota</taxon>
        <taxon>Actinomycetes</taxon>
        <taxon>Mycobacteriales</taxon>
        <taxon>Nocardiaceae</taxon>
        <taxon>Nocardia</taxon>
    </lineage>
</organism>
<feature type="domain" description="Thiolase C-terminal" evidence="1">
    <location>
        <begin position="277"/>
        <end position="375"/>
    </location>
</feature>
<dbReference type="Pfam" id="PF22691">
    <property type="entry name" value="Thiolase_C_1"/>
    <property type="match status" value="1"/>
</dbReference>
<sequence>MTGALLRGAAAVVGVADIHYKRGAAPHGELRMTLEAIVAACADAGISPRELDGFVSYAGGGGHDGAILGGALGVEEVRWSNMMWGGGGGAVAAAINNAAVAIAAGQAECVVVFRSMAQEDTGRLGYAKYFYGPHYLAHGVGSPAQVCALRTQRLLEHDGVPREAMRALVLAAYRHAQNNPAAAAYGKPLDEQTYETSRMITEPFHLFDCSRENDGAVALVLVSAERAQAIRPDAAYVLAGAQGAPGGYSSIIDNDDLYTSAGFAGRSGRPGVAGRLWAAAGLGPDDIDVVQVYENFSGPAVAALIDHGLAPTGPAAGEVLTVDNLTAGIGKLPVNTSGGNIADSFVNGMGLAVEAVRQIRGTSTNPVADAHLSLFIGGPMAPLVSSTLFGREETL</sequence>
<protein>
    <submittedName>
        <fullName evidence="2">Lipid transfer protein or keto acyl-CoA thiolase Ltp2</fullName>
    </submittedName>
</protein>
<reference evidence="2" key="2">
    <citation type="submission" date="2020-09" db="EMBL/GenBank/DDBJ databases">
        <authorList>
            <person name="Sun Q."/>
            <person name="Zhou Y."/>
        </authorList>
    </citation>
    <scope>NUCLEOTIDE SEQUENCE</scope>
    <source>
        <strain evidence="2">CGMCC 4.3508</strain>
    </source>
</reference>
<dbReference type="SUPFAM" id="SSF53901">
    <property type="entry name" value="Thiolase-like"/>
    <property type="match status" value="2"/>
</dbReference>
<dbReference type="PANTHER" id="PTHR42870:SF1">
    <property type="entry name" value="NON-SPECIFIC LIPID-TRANSFER PROTEIN-LIKE 2"/>
    <property type="match status" value="1"/>
</dbReference>
<dbReference type="Gene3D" id="3.40.47.10">
    <property type="match status" value="1"/>
</dbReference>
<dbReference type="InterPro" id="IPR055140">
    <property type="entry name" value="Thiolase_C_2"/>
</dbReference>
<dbReference type="PANTHER" id="PTHR42870">
    <property type="entry name" value="ACETYL-COA C-ACETYLTRANSFERASE"/>
    <property type="match status" value="1"/>
</dbReference>
<dbReference type="CDD" id="cd00829">
    <property type="entry name" value="SCP-x_thiolase"/>
    <property type="match status" value="1"/>
</dbReference>
<proteinExistence type="predicted"/>
<gene>
    <name evidence="2" type="ORF">GCM10011588_34360</name>
</gene>
<dbReference type="EMBL" id="BMMH01000006">
    <property type="protein sequence ID" value="GGL16805.1"/>
    <property type="molecule type" value="Genomic_DNA"/>
</dbReference>
<dbReference type="GO" id="GO:0016746">
    <property type="term" value="F:acyltransferase activity"/>
    <property type="evidence" value="ECO:0007669"/>
    <property type="project" value="InterPro"/>
</dbReference>
<accession>A0A917VUV1</accession>
<keyword evidence="3" id="KW-1185">Reference proteome</keyword>
<dbReference type="AlphaFoldDB" id="A0A917VUV1"/>
<evidence type="ECO:0000259" key="1">
    <source>
        <dbReference type="Pfam" id="PF22691"/>
    </source>
</evidence>
<dbReference type="InterPro" id="IPR016039">
    <property type="entry name" value="Thiolase-like"/>
</dbReference>
<evidence type="ECO:0000313" key="2">
    <source>
        <dbReference type="EMBL" id="GGL16805.1"/>
    </source>
</evidence>
<evidence type="ECO:0000313" key="3">
    <source>
        <dbReference type="Proteomes" id="UP000638263"/>
    </source>
</evidence>
<comment type="caution">
    <text evidence="2">The sequence shown here is derived from an EMBL/GenBank/DDBJ whole genome shotgun (WGS) entry which is preliminary data.</text>
</comment>
<name>A0A917VUV1_9NOCA</name>
<dbReference type="RefSeq" id="WP_058856071.1">
    <property type="nucleotide sequence ID" value="NZ_BMMH01000006.1"/>
</dbReference>